<evidence type="ECO:0000313" key="1">
    <source>
        <dbReference type="EMBL" id="SKB34500.1"/>
    </source>
</evidence>
<evidence type="ECO:0000313" key="2">
    <source>
        <dbReference type="Proteomes" id="UP000190541"/>
    </source>
</evidence>
<dbReference type="Proteomes" id="UP000190541">
    <property type="component" value="Unassembled WGS sequence"/>
</dbReference>
<name>A0A1T5AHX9_9SPHI</name>
<organism evidence="1 2">
    <name type="scientific">Parapedobacter luteus</name>
    <dbReference type="NCBI Taxonomy" id="623280"/>
    <lineage>
        <taxon>Bacteria</taxon>
        <taxon>Pseudomonadati</taxon>
        <taxon>Bacteroidota</taxon>
        <taxon>Sphingobacteriia</taxon>
        <taxon>Sphingobacteriales</taxon>
        <taxon>Sphingobacteriaceae</taxon>
        <taxon>Parapedobacter</taxon>
    </lineage>
</organism>
<protein>
    <submittedName>
        <fullName evidence="1">Uncharacterized protein</fullName>
    </submittedName>
</protein>
<proteinExistence type="predicted"/>
<sequence>MAPERPMVVFYYVLYNANYWTWVIPMANKNVQKVVDNNLADDPYVA</sequence>
<gene>
    <name evidence="1" type="ORF">SAMN05660226_00776</name>
</gene>
<accession>A0A1T5AHX9</accession>
<dbReference type="EMBL" id="FUYS01000002">
    <property type="protein sequence ID" value="SKB34500.1"/>
    <property type="molecule type" value="Genomic_DNA"/>
</dbReference>
<keyword evidence="2" id="KW-1185">Reference proteome</keyword>
<dbReference type="AlphaFoldDB" id="A0A1T5AHX9"/>
<reference evidence="1 2" key="1">
    <citation type="submission" date="2017-02" db="EMBL/GenBank/DDBJ databases">
        <authorList>
            <person name="Peterson S.W."/>
        </authorList>
    </citation>
    <scope>NUCLEOTIDE SEQUENCE [LARGE SCALE GENOMIC DNA]</scope>
    <source>
        <strain evidence="1 2">DSM 22899</strain>
    </source>
</reference>